<keyword evidence="1" id="KW-1133">Transmembrane helix</keyword>
<dbReference type="AlphaFoldDB" id="A0A382QGC5"/>
<evidence type="ECO:0000313" key="2">
    <source>
        <dbReference type="EMBL" id="SVC83712.1"/>
    </source>
</evidence>
<feature type="non-terminal residue" evidence="2">
    <location>
        <position position="85"/>
    </location>
</feature>
<sequence>MNLDKKILELIANENLGELQTIYIAELASITSLAFIVILIHILLKGTLLKGIEKLVRHTDTDWDDRLFDKGVFNKVTWLLPWILG</sequence>
<evidence type="ECO:0008006" key="3">
    <source>
        <dbReference type="Google" id="ProtNLM"/>
    </source>
</evidence>
<evidence type="ECO:0000256" key="1">
    <source>
        <dbReference type="SAM" id="Phobius"/>
    </source>
</evidence>
<accession>A0A382QGC5</accession>
<proteinExistence type="predicted"/>
<keyword evidence="1" id="KW-0812">Transmembrane</keyword>
<reference evidence="2" key="1">
    <citation type="submission" date="2018-05" db="EMBL/GenBank/DDBJ databases">
        <authorList>
            <person name="Lanie J.A."/>
            <person name="Ng W.-L."/>
            <person name="Kazmierczak K.M."/>
            <person name="Andrzejewski T.M."/>
            <person name="Davidsen T.M."/>
            <person name="Wayne K.J."/>
            <person name="Tettelin H."/>
            <person name="Glass J.I."/>
            <person name="Rusch D."/>
            <person name="Podicherti R."/>
            <person name="Tsui H.-C.T."/>
            <person name="Winkler M.E."/>
        </authorList>
    </citation>
    <scope>NUCLEOTIDE SEQUENCE</scope>
</reference>
<organism evidence="2">
    <name type="scientific">marine metagenome</name>
    <dbReference type="NCBI Taxonomy" id="408172"/>
    <lineage>
        <taxon>unclassified sequences</taxon>
        <taxon>metagenomes</taxon>
        <taxon>ecological metagenomes</taxon>
    </lineage>
</organism>
<feature type="transmembrane region" description="Helical" evidence="1">
    <location>
        <begin position="20"/>
        <end position="44"/>
    </location>
</feature>
<protein>
    <recommendedName>
        <fullName evidence="3">Mechanosensitive ion channel inner membrane domain-containing protein</fullName>
    </recommendedName>
</protein>
<name>A0A382QGC5_9ZZZZ</name>
<gene>
    <name evidence="2" type="ORF">METZ01_LOCUS336566</name>
</gene>
<keyword evidence="1" id="KW-0472">Membrane</keyword>
<dbReference type="EMBL" id="UINC01113834">
    <property type="protein sequence ID" value="SVC83712.1"/>
    <property type="molecule type" value="Genomic_DNA"/>
</dbReference>